<dbReference type="EMBL" id="KQ418303">
    <property type="protein sequence ID" value="KOF87885.1"/>
    <property type="molecule type" value="Genomic_DNA"/>
</dbReference>
<proteinExistence type="predicted"/>
<gene>
    <name evidence="1" type="ORF">OCBIM_22015938mg</name>
</gene>
<evidence type="ECO:0000313" key="1">
    <source>
        <dbReference type="EMBL" id="KOF87885.1"/>
    </source>
</evidence>
<organism evidence="1">
    <name type="scientific">Octopus bimaculoides</name>
    <name type="common">California two-spotted octopus</name>
    <dbReference type="NCBI Taxonomy" id="37653"/>
    <lineage>
        <taxon>Eukaryota</taxon>
        <taxon>Metazoa</taxon>
        <taxon>Spiralia</taxon>
        <taxon>Lophotrochozoa</taxon>
        <taxon>Mollusca</taxon>
        <taxon>Cephalopoda</taxon>
        <taxon>Coleoidea</taxon>
        <taxon>Octopodiformes</taxon>
        <taxon>Octopoda</taxon>
        <taxon>Incirrata</taxon>
        <taxon>Octopodidae</taxon>
        <taxon>Octopus</taxon>
    </lineage>
</organism>
<protein>
    <submittedName>
        <fullName evidence="1">Uncharacterized protein</fullName>
    </submittedName>
</protein>
<sequence length="50" mass="5611">MPGNESCLPSVLVKRRWTRSFRVSAKPVTGNKPSTLENFAITGFKFRIGK</sequence>
<dbReference type="AlphaFoldDB" id="A0A0L8HGH8"/>
<reference evidence="1" key="1">
    <citation type="submission" date="2015-07" db="EMBL/GenBank/DDBJ databases">
        <title>MeaNS - Measles Nucleotide Surveillance Program.</title>
        <authorList>
            <person name="Tran T."/>
            <person name="Druce J."/>
        </authorList>
    </citation>
    <scope>NUCLEOTIDE SEQUENCE</scope>
    <source>
        <strain evidence="1">UCB-OBI-ISO-001</strain>
        <tissue evidence="1">Gonad</tissue>
    </source>
</reference>
<accession>A0A0L8HGH8</accession>
<name>A0A0L8HGH8_OCTBM</name>